<keyword evidence="9 14" id="KW-0472">Membrane</keyword>
<evidence type="ECO:0000256" key="12">
    <source>
        <dbReference type="ARBA" id="ARBA00079364"/>
    </source>
</evidence>
<keyword evidence="3" id="KW-0813">Transport</keyword>
<dbReference type="Proteomes" id="UP000218231">
    <property type="component" value="Unassembled WGS sequence"/>
</dbReference>
<evidence type="ECO:0000256" key="3">
    <source>
        <dbReference type="ARBA" id="ARBA00022448"/>
    </source>
</evidence>
<reference evidence="15 16" key="1">
    <citation type="journal article" date="2017" name="Curr. Biol.">
        <title>Genome architecture and evolution of a unichromosomal asexual nematode.</title>
        <authorList>
            <person name="Fradin H."/>
            <person name="Zegar C."/>
            <person name="Gutwein M."/>
            <person name="Lucas J."/>
            <person name="Kovtun M."/>
            <person name="Corcoran D."/>
            <person name="Baugh L.R."/>
            <person name="Kiontke K."/>
            <person name="Gunsalus K."/>
            <person name="Fitch D.H."/>
            <person name="Piano F."/>
        </authorList>
    </citation>
    <scope>NUCLEOTIDE SEQUENCE [LARGE SCALE GENOMIC DNA]</scope>
    <source>
        <strain evidence="15">PF1309</strain>
    </source>
</reference>
<evidence type="ECO:0000256" key="7">
    <source>
        <dbReference type="ARBA" id="ARBA00022989"/>
    </source>
</evidence>
<sequence length="182" mass="19490">MVLGMESNKVLIAAGVGAAFIGYCIYFDYKRRSAPDYKQKIRANRRAKAEARAGSSGAGARGQGGLPTNMNDPAAMQAYFLQEVQLGEELMTNGNVEEGAEHIANSILLCGQSQQLLAIFQQTLSPEHFAAVVEKLPTARQRLEQIFGSGVGEGELQQAANTNGDGPPMMAEGLIEDVDDLE</sequence>
<evidence type="ECO:0000256" key="4">
    <source>
        <dbReference type="ARBA" id="ARBA00022692"/>
    </source>
</evidence>
<dbReference type="PANTHER" id="PTHR12430">
    <property type="entry name" value="MITOCHONDRIAL IMPORT RECEPTOR SUBUNIT TOM20"/>
    <property type="match status" value="1"/>
</dbReference>
<proteinExistence type="inferred from homology"/>
<evidence type="ECO:0000256" key="5">
    <source>
        <dbReference type="ARBA" id="ARBA00022787"/>
    </source>
</evidence>
<evidence type="ECO:0000313" key="15">
    <source>
        <dbReference type="EMBL" id="PAV80116.1"/>
    </source>
</evidence>
<dbReference type="FunFam" id="1.20.960.10:FF:000004">
    <property type="entry name" value="Mitochondrial import receptor subunit TOM20 homolog"/>
    <property type="match status" value="1"/>
</dbReference>
<keyword evidence="7 14" id="KW-1133">Transmembrane helix</keyword>
<comment type="similarity">
    <text evidence="2">Belongs to the Tom20 family.</text>
</comment>
<dbReference type="GO" id="GO:0008320">
    <property type="term" value="F:protein transmembrane transporter activity"/>
    <property type="evidence" value="ECO:0007669"/>
    <property type="project" value="TreeGrafter"/>
</dbReference>
<feature type="compositionally biased region" description="Gly residues" evidence="13">
    <location>
        <begin position="56"/>
        <end position="65"/>
    </location>
</feature>
<evidence type="ECO:0000256" key="1">
    <source>
        <dbReference type="ARBA" id="ARBA00004572"/>
    </source>
</evidence>
<gene>
    <name evidence="15" type="ORF">WR25_11861</name>
</gene>
<dbReference type="PANTHER" id="PTHR12430:SF0">
    <property type="entry name" value="TRANSLOCASE OF OUTER MITOCHONDRIAL MEMBRANE 20"/>
    <property type="match status" value="1"/>
</dbReference>
<dbReference type="InterPro" id="IPR002056">
    <property type="entry name" value="MAS20"/>
</dbReference>
<name>A0A2A2L1H9_9BILA</name>
<dbReference type="GO" id="GO:0030150">
    <property type="term" value="P:protein import into mitochondrial matrix"/>
    <property type="evidence" value="ECO:0007669"/>
    <property type="project" value="TreeGrafter"/>
</dbReference>
<evidence type="ECO:0000256" key="14">
    <source>
        <dbReference type="SAM" id="Phobius"/>
    </source>
</evidence>
<dbReference type="OrthoDB" id="2154253at2759"/>
<dbReference type="GO" id="GO:0005742">
    <property type="term" value="C:mitochondrial outer membrane translocase complex"/>
    <property type="evidence" value="ECO:0007669"/>
    <property type="project" value="InterPro"/>
</dbReference>
<evidence type="ECO:0000256" key="6">
    <source>
        <dbReference type="ARBA" id="ARBA00022927"/>
    </source>
</evidence>
<evidence type="ECO:0000256" key="9">
    <source>
        <dbReference type="ARBA" id="ARBA00023136"/>
    </source>
</evidence>
<dbReference type="InterPro" id="IPR022422">
    <property type="entry name" value="MAS20_rcpt_metazoan"/>
</dbReference>
<keyword evidence="6" id="KW-0653">Protein transport</keyword>
<comment type="caution">
    <text evidence="15">The sequence shown here is derived from an EMBL/GenBank/DDBJ whole genome shotgun (WGS) entry which is preliminary data.</text>
</comment>
<evidence type="ECO:0000256" key="10">
    <source>
        <dbReference type="ARBA" id="ARBA00040061"/>
    </source>
</evidence>
<dbReference type="GO" id="GO:0006605">
    <property type="term" value="P:protein targeting"/>
    <property type="evidence" value="ECO:0007669"/>
    <property type="project" value="InterPro"/>
</dbReference>
<protein>
    <recommendedName>
        <fullName evidence="10">Mitochondrial import receptor subunit TOM20 homolog</fullName>
    </recommendedName>
    <alternativeName>
        <fullName evidence="12">Translocase of outer mitochondrial membrane protein 20</fullName>
    </alternativeName>
</protein>
<evidence type="ECO:0000313" key="16">
    <source>
        <dbReference type="Proteomes" id="UP000218231"/>
    </source>
</evidence>
<dbReference type="SUPFAM" id="SSF47157">
    <property type="entry name" value="Mitochondrial import receptor subunit Tom20"/>
    <property type="match status" value="1"/>
</dbReference>
<dbReference type="GO" id="GO:0030943">
    <property type="term" value="F:mitochondrion targeting sequence binding"/>
    <property type="evidence" value="ECO:0007669"/>
    <property type="project" value="TreeGrafter"/>
</dbReference>
<comment type="subunit">
    <text evidence="11">Forms part of the preprotein translocase complex of the outer mitochondrial membrane (TOM complex).</text>
</comment>
<dbReference type="PRINTS" id="PR01989">
    <property type="entry name" value="EUOM20RECPTR"/>
</dbReference>
<evidence type="ECO:0000256" key="11">
    <source>
        <dbReference type="ARBA" id="ARBA00064251"/>
    </source>
</evidence>
<dbReference type="PRINTS" id="PR00351">
    <property type="entry name" value="OM20RECEPTOR"/>
</dbReference>
<dbReference type="GO" id="GO:0016031">
    <property type="term" value="P:tRNA import into mitochondrion"/>
    <property type="evidence" value="ECO:0007669"/>
    <property type="project" value="TreeGrafter"/>
</dbReference>
<dbReference type="EMBL" id="LIAE01007317">
    <property type="protein sequence ID" value="PAV80116.1"/>
    <property type="molecule type" value="Genomic_DNA"/>
</dbReference>
<feature type="region of interest" description="Disordered" evidence="13">
    <location>
        <begin position="45"/>
        <end position="66"/>
    </location>
</feature>
<comment type="subcellular location">
    <subcellularLocation>
        <location evidence="1">Mitochondrion outer membrane</location>
        <topology evidence="1">Single-pass membrane protein</topology>
    </subcellularLocation>
</comment>
<feature type="transmembrane region" description="Helical" evidence="14">
    <location>
        <begin position="12"/>
        <end position="29"/>
    </location>
</feature>
<dbReference type="Gene3D" id="1.20.960.10">
    <property type="entry name" value="Mitochondrial outer membrane translocase complex, subunit Tom20 domain"/>
    <property type="match status" value="1"/>
</dbReference>
<keyword evidence="4 14" id="KW-0812">Transmembrane</keyword>
<dbReference type="Pfam" id="PF02064">
    <property type="entry name" value="MAS20"/>
    <property type="match status" value="1"/>
</dbReference>
<evidence type="ECO:0000256" key="13">
    <source>
        <dbReference type="SAM" id="MobiDB-lite"/>
    </source>
</evidence>
<keyword evidence="16" id="KW-1185">Reference proteome</keyword>
<evidence type="ECO:0000256" key="2">
    <source>
        <dbReference type="ARBA" id="ARBA00005792"/>
    </source>
</evidence>
<keyword evidence="5" id="KW-1000">Mitochondrion outer membrane</keyword>
<dbReference type="STRING" id="2018661.A0A2A2L1H9"/>
<organism evidence="15 16">
    <name type="scientific">Diploscapter pachys</name>
    <dbReference type="NCBI Taxonomy" id="2018661"/>
    <lineage>
        <taxon>Eukaryota</taxon>
        <taxon>Metazoa</taxon>
        <taxon>Ecdysozoa</taxon>
        <taxon>Nematoda</taxon>
        <taxon>Chromadorea</taxon>
        <taxon>Rhabditida</taxon>
        <taxon>Rhabditina</taxon>
        <taxon>Rhabditomorpha</taxon>
        <taxon>Rhabditoidea</taxon>
        <taxon>Rhabditidae</taxon>
        <taxon>Diploscapter</taxon>
    </lineage>
</organism>
<evidence type="ECO:0000256" key="8">
    <source>
        <dbReference type="ARBA" id="ARBA00023128"/>
    </source>
</evidence>
<dbReference type="AlphaFoldDB" id="A0A2A2L1H9"/>
<dbReference type="InterPro" id="IPR023392">
    <property type="entry name" value="Tom20_dom_sf"/>
</dbReference>
<keyword evidence="8" id="KW-0496">Mitochondrion</keyword>
<dbReference type="GO" id="GO:0006886">
    <property type="term" value="P:intracellular protein transport"/>
    <property type="evidence" value="ECO:0007669"/>
    <property type="project" value="InterPro"/>
</dbReference>
<accession>A0A2A2L1H9</accession>